<dbReference type="GO" id="GO:0000160">
    <property type="term" value="P:phosphorelay signal transduction system"/>
    <property type="evidence" value="ECO:0007669"/>
    <property type="project" value="InterPro"/>
</dbReference>
<gene>
    <name evidence="6" type="ORF">QYS47_32155</name>
</gene>
<dbReference type="CDD" id="cd06170">
    <property type="entry name" value="LuxR_C_like"/>
    <property type="match status" value="1"/>
</dbReference>
<protein>
    <submittedName>
        <fullName evidence="6">Response regulator transcription factor</fullName>
    </submittedName>
</protein>
<dbReference type="PANTHER" id="PTHR43214">
    <property type="entry name" value="TWO-COMPONENT RESPONSE REGULATOR"/>
    <property type="match status" value="1"/>
</dbReference>
<feature type="domain" description="HTH luxR-type" evidence="4">
    <location>
        <begin position="138"/>
        <end position="203"/>
    </location>
</feature>
<feature type="modified residue" description="4-aspartylphosphate" evidence="3">
    <location>
        <position position="56"/>
    </location>
</feature>
<evidence type="ECO:0000256" key="3">
    <source>
        <dbReference type="PROSITE-ProRule" id="PRU00169"/>
    </source>
</evidence>
<dbReference type="PROSITE" id="PS00622">
    <property type="entry name" value="HTH_LUXR_1"/>
    <property type="match status" value="1"/>
</dbReference>
<evidence type="ECO:0000256" key="1">
    <source>
        <dbReference type="ARBA" id="ARBA00022553"/>
    </source>
</evidence>
<dbReference type="SUPFAM" id="SSF52172">
    <property type="entry name" value="CheY-like"/>
    <property type="match status" value="1"/>
</dbReference>
<dbReference type="Proteomes" id="UP001232019">
    <property type="component" value="Chromosome"/>
</dbReference>
<dbReference type="PANTHER" id="PTHR43214:SF43">
    <property type="entry name" value="TWO-COMPONENT RESPONSE REGULATOR"/>
    <property type="match status" value="1"/>
</dbReference>
<evidence type="ECO:0000259" key="5">
    <source>
        <dbReference type="PROSITE" id="PS50110"/>
    </source>
</evidence>
<dbReference type="Gene3D" id="3.40.50.2300">
    <property type="match status" value="1"/>
</dbReference>
<accession>A0AA51X3Z6</accession>
<dbReference type="EMBL" id="CP129968">
    <property type="protein sequence ID" value="WNB16895.1"/>
    <property type="molecule type" value="Genomic_DNA"/>
</dbReference>
<dbReference type="PRINTS" id="PR00038">
    <property type="entry name" value="HTHLUXR"/>
</dbReference>
<organism evidence="6">
    <name type="scientific">Marivirga arenosa</name>
    <dbReference type="NCBI Taxonomy" id="3059076"/>
    <lineage>
        <taxon>Bacteria</taxon>
        <taxon>Pseudomonadati</taxon>
        <taxon>Bacteroidota</taxon>
        <taxon>Cytophagia</taxon>
        <taxon>Cytophagales</taxon>
        <taxon>Marivirgaceae</taxon>
        <taxon>Marivirga</taxon>
    </lineage>
</organism>
<dbReference type="PROSITE" id="PS50110">
    <property type="entry name" value="RESPONSE_REGULATORY"/>
    <property type="match status" value="1"/>
</dbReference>
<proteinExistence type="predicted"/>
<dbReference type="GO" id="GO:0006355">
    <property type="term" value="P:regulation of DNA-templated transcription"/>
    <property type="evidence" value="ECO:0007669"/>
    <property type="project" value="InterPro"/>
</dbReference>
<dbReference type="Pfam" id="PF00072">
    <property type="entry name" value="Response_reg"/>
    <property type="match status" value="1"/>
</dbReference>
<name>A0AA51X3Z6_9BACT</name>
<sequence length="205" mass="23501">MNKIKLILADDHQIILDGLSEVLKKHDDLELLGQFHNGKEVYSFIKNNEVDVAILDINMPEMDGISCAKILKREYPNIKIIMLTMYAQKSFIDEIIKIGIEGCLLKNNSGKELYDAILRVHSGKFYYDKIKDFTNSQEEIASYKLGEREIEIIKLLSEGLATNEIAERLFLSNHTVSTHRKNILKKTGVNNTTQLIQFAHENHLI</sequence>
<dbReference type="Pfam" id="PF00196">
    <property type="entry name" value="GerE"/>
    <property type="match status" value="1"/>
</dbReference>
<keyword evidence="2" id="KW-0238">DNA-binding</keyword>
<reference evidence="6" key="1">
    <citation type="submission" date="2023-08" db="EMBL/GenBank/DDBJ databases">
        <title>Comparative genomics and taxonomic characterization of three novel marine species of genus Marivirga.</title>
        <authorList>
            <person name="Muhammad N."/>
            <person name="Kim S.-G."/>
        </authorList>
    </citation>
    <scope>NUCLEOTIDE SEQUENCE</scope>
    <source>
        <strain evidence="6">BKB1-2</strain>
    </source>
</reference>
<keyword evidence="1 3" id="KW-0597">Phosphoprotein</keyword>
<dbReference type="InterPro" id="IPR039420">
    <property type="entry name" value="WalR-like"/>
</dbReference>
<dbReference type="AlphaFoldDB" id="A0AA51X3Z6"/>
<dbReference type="InterPro" id="IPR016032">
    <property type="entry name" value="Sig_transdc_resp-reg_C-effctor"/>
</dbReference>
<evidence type="ECO:0000313" key="6">
    <source>
        <dbReference type="EMBL" id="WNB16895.1"/>
    </source>
</evidence>
<dbReference type="InterPro" id="IPR058245">
    <property type="entry name" value="NreC/VraR/RcsB-like_REC"/>
</dbReference>
<dbReference type="GO" id="GO:0003677">
    <property type="term" value="F:DNA binding"/>
    <property type="evidence" value="ECO:0007669"/>
    <property type="project" value="UniProtKB-KW"/>
</dbReference>
<dbReference type="PROSITE" id="PS50043">
    <property type="entry name" value="HTH_LUXR_2"/>
    <property type="match status" value="1"/>
</dbReference>
<evidence type="ECO:0000259" key="4">
    <source>
        <dbReference type="PROSITE" id="PS50043"/>
    </source>
</evidence>
<dbReference type="SUPFAM" id="SSF46894">
    <property type="entry name" value="C-terminal effector domain of the bipartite response regulators"/>
    <property type="match status" value="1"/>
</dbReference>
<evidence type="ECO:0000256" key="2">
    <source>
        <dbReference type="ARBA" id="ARBA00023125"/>
    </source>
</evidence>
<feature type="domain" description="Response regulatory" evidence="5">
    <location>
        <begin position="5"/>
        <end position="121"/>
    </location>
</feature>
<dbReference type="CDD" id="cd17535">
    <property type="entry name" value="REC_NarL-like"/>
    <property type="match status" value="1"/>
</dbReference>
<dbReference type="SMART" id="SM00448">
    <property type="entry name" value="REC"/>
    <property type="match status" value="1"/>
</dbReference>
<dbReference type="InterPro" id="IPR001789">
    <property type="entry name" value="Sig_transdc_resp-reg_receiver"/>
</dbReference>
<dbReference type="RefSeq" id="WP_322345829.1">
    <property type="nucleotide sequence ID" value="NZ_CP129968.2"/>
</dbReference>
<dbReference type="InterPro" id="IPR011006">
    <property type="entry name" value="CheY-like_superfamily"/>
</dbReference>
<dbReference type="InterPro" id="IPR000792">
    <property type="entry name" value="Tscrpt_reg_LuxR_C"/>
</dbReference>
<dbReference type="SMART" id="SM00421">
    <property type="entry name" value="HTH_LUXR"/>
    <property type="match status" value="1"/>
</dbReference>
<dbReference type="KEGG" id="marp:QYS47_32155"/>